<name>A0A9K3LB29_9STRA</name>
<evidence type="ECO:0000259" key="2">
    <source>
        <dbReference type="Pfam" id="PF08123"/>
    </source>
</evidence>
<dbReference type="GO" id="GO:0051726">
    <property type="term" value="P:regulation of cell cycle"/>
    <property type="evidence" value="ECO:0007669"/>
    <property type="project" value="InterPro"/>
</dbReference>
<dbReference type="PANTHER" id="PTHR21451">
    <property type="entry name" value="HISTONE H3 METHYLTRANSFERASE"/>
    <property type="match status" value="1"/>
</dbReference>
<dbReference type="AlphaFoldDB" id="A0A9K3LB29"/>
<dbReference type="Proteomes" id="UP000693970">
    <property type="component" value="Unassembled WGS sequence"/>
</dbReference>
<dbReference type="EMBL" id="JAGRRH010000014">
    <property type="protein sequence ID" value="KAG7358404.1"/>
    <property type="molecule type" value="Genomic_DNA"/>
</dbReference>
<sequence>MNHTNADDLRGPSVLISGVDTDSDDEFEDASALDGIRPTVSHLQAVLEAAALSDLPAALEAASFTAPSAPTDSPAPAPTMCSHGSTLRVSTASTYGDDVHASIGCDVPFALSAIPPTGDGDLRAALEAVSLFASNILASQTSGDLRAALASVSSFTSTVLAHHLQPSADSSIESGPALSAPHSTSQPPASTATDAPSLVDTAAATAAPVLCFHDPTTLASSSCPSSDYSVSAYQPFELPSEFGQSALAHCPFHTGPLLLCSSAVSSDISCHPTMNLCPSLAFLPWPPFAPPWDYSFVFPLAPAPPWCFSSWFSPGPWSPLDTVLPFIGLFSVSLLFLFDCFMCCHHCPPVWTLSVASALPLLLSEYLMFFHPCPSVRTLGSAYTLHDRSLLPPYLHFPSPQVYPMWWCLFSCTSPLPTAQVAILWPIQPPRVSTFASLQPLTSAKLVLDLPPSWPHLRPCPTFDLDSMLRVALALLLLVFSHWKWLPASSSLHPAPASSFHPCLPSLLATLWSQREHLLVAPPWPSTAGLVLQREHVPTVAPPWLSPLRFIPPKEHSSSFSPYLPLTQLLFQREHSLLPPLLLFLGPVSAHWQELSFGFILSSLRECSRQPSLSALLLQEPPCFWPFDDPLFSGITYPMLLATAVNDSLCPHDISASLVYPPLAIVAPFLHAFLVDNKIESHHSLPYRSALGQRLRIHSENMTPDRSLSGSINHNDLVHALENLYPSTALDQRIALSRKDGYWPYIQKGEDPPQALVYGEFDLQFFGEILERAALHYTKPQDSVTTTKKITTASEIWQGKVFCDLGSGTGRLVLAAAALYPWKVCRGIELLEGIHHEAVETLRKCSPSEDSQDLNDSIQNNQFSTSSALMVAESSSSRSIPLSPIELRCGSFDDPYEFYGDADLIFVFSTCMDTHVLINLARSIGRQCQPGCLVLTTEYKLPLGGKLEPLEDDPEYPSGEYALELVESITGTNQATGGESTVHIHRVTKALGNGSPRPRPQLTNRGDPIYQFSS</sequence>
<evidence type="ECO:0000313" key="3">
    <source>
        <dbReference type="EMBL" id="KAG7358404.1"/>
    </source>
</evidence>
<feature type="region of interest" description="Disordered" evidence="1">
    <location>
        <begin position="990"/>
        <end position="1014"/>
    </location>
</feature>
<evidence type="ECO:0000313" key="4">
    <source>
        <dbReference type="Proteomes" id="UP000693970"/>
    </source>
</evidence>
<reference evidence="3" key="2">
    <citation type="submission" date="2021-04" db="EMBL/GenBank/DDBJ databases">
        <authorList>
            <person name="Podell S."/>
        </authorList>
    </citation>
    <scope>NUCLEOTIDE SEQUENCE</scope>
    <source>
        <strain evidence="3">Hildebrandi</strain>
    </source>
</reference>
<evidence type="ECO:0000256" key="1">
    <source>
        <dbReference type="SAM" id="MobiDB-lite"/>
    </source>
</evidence>
<reference evidence="3" key="1">
    <citation type="journal article" date="2021" name="Sci. Rep.">
        <title>Diploid genomic architecture of Nitzschia inconspicua, an elite biomass production diatom.</title>
        <authorList>
            <person name="Oliver A."/>
            <person name="Podell S."/>
            <person name="Pinowska A."/>
            <person name="Traller J.C."/>
            <person name="Smith S.R."/>
            <person name="McClure R."/>
            <person name="Beliaev A."/>
            <person name="Bohutskyi P."/>
            <person name="Hill E.A."/>
            <person name="Rabines A."/>
            <person name="Zheng H."/>
            <person name="Allen L.Z."/>
            <person name="Kuo A."/>
            <person name="Grigoriev I.V."/>
            <person name="Allen A.E."/>
            <person name="Hazlebeck D."/>
            <person name="Allen E.E."/>
        </authorList>
    </citation>
    <scope>NUCLEOTIDE SEQUENCE</scope>
    <source>
        <strain evidence="3">Hildebrandi</strain>
    </source>
</reference>
<dbReference type="Pfam" id="PF08123">
    <property type="entry name" value="DOT1"/>
    <property type="match status" value="1"/>
</dbReference>
<dbReference type="InterPro" id="IPR025789">
    <property type="entry name" value="DOT1_dom"/>
</dbReference>
<gene>
    <name evidence="3" type="ORF">IV203_014992</name>
</gene>
<dbReference type="GO" id="GO:0031151">
    <property type="term" value="F:histone H3K79 methyltransferase activity"/>
    <property type="evidence" value="ECO:0007669"/>
    <property type="project" value="InterPro"/>
</dbReference>
<dbReference type="InterPro" id="IPR030445">
    <property type="entry name" value="H3-K79_meTrfase"/>
</dbReference>
<comment type="caution">
    <text evidence="3">The sequence shown here is derived from an EMBL/GenBank/DDBJ whole genome shotgun (WGS) entry which is preliminary data.</text>
</comment>
<protein>
    <submittedName>
        <fullName evidence="3">Histone methylation protein</fullName>
    </submittedName>
</protein>
<organism evidence="3 4">
    <name type="scientific">Nitzschia inconspicua</name>
    <dbReference type="NCBI Taxonomy" id="303405"/>
    <lineage>
        <taxon>Eukaryota</taxon>
        <taxon>Sar</taxon>
        <taxon>Stramenopiles</taxon>
        <taxon>Ochrophyta</taxon>
        <taxon>Bacillariophyta</taxon>
        <taxon>Bacillariophyceae</taxon>
        <taxon>Bacillariophycidae</taxon>
        <taxon>Bacillariales</taxon>
        <taxon>Bacillariaceae</taxon>
        <taxon>Nitzschia</taxon>
    </lineage>
</organism>
<feature type="compositionally biased region" description="Polar residues" evidence="1">
    <location>
        <begin position="181"/>
        <end position="194"/>
    </location>
</feature>
<feature type="region of interest" description="Disordered" evidence="1">
    <location>
        <begin position="168"/>
        <end position="195"/>
    </location>
</feature>
<feature type="compositionally biased region" description="Basic and acidic residues" evidence="1">
    <location>
        <begin position="1"/>
        <end position="10"/>
    </location>
</feature>
<feature type="region of interest" description="Disordered" evidence="1">
    <location>
        <begin position="1"/>
        <end position="26"/>
    </location>
</feature>
<proteinExistence type="predicted"/>
<keyword evidence="4" id="KW-1185">Reference proteome</keyword>
<feature type="domain" description="DOT1" evidence="2">
    <location>
        <begin position="787"/>
        <end position="832"/>
    </location>
</feature>
<dbReference type="OrthoDB" id="443402at2759"/>
<dbReference type="PANTHER" id="PTHR21451:SF19">
    <property type="entry name" value="ACTIVATED IN BLOCKED UNFOLDED PROTEIN RESPONSE"/>
    <property type="match status" value="1"/>
</dbReference>
<accession>A0A9K3LB29</accession>